<dbReference type="EMBL" id="JXKH01000004">
    <property type="protein sequence ID" value="OJG18377.1"/>
    <property type="molecule type" value="Genomic_DNA"/>
</dbReference>
<keyword evidence="1" id="KW-0547">Nucleotide-binding</keyword>
<dbReference type="GO" id="GO:0005524">
    <property type="term" value="F:ATP binding"/>
    <property type="evidence" value="ECO:0007669"/>
    <property type="project" value="UniProtKB-KW"/>
</dbReference>
<protein>
    <submittedName>
        <fullName evidence="4">Metal ABC transporter ATP-binding protein</fullName>
    </submittedName>
</protein>
<evidence type="ECO:0000259" key="3">
    <source>
        <dbReference type="PROSITE" id="PS50893"/>
    </source>
</evidence>
<name>A0A1L8RF63_9ENTE</name>
<dbReference type="PROSITE" id="PS50893">
    <property type="entry name" value="ABC_TRANSPORTER_2"/>
    <property type="match status" value="1"/>
</dbReference>
<dbReference type="Pfam" id="PF00005">
    <property type="entry name" value="ABC_tran"/>
    <property type="match status" value="1"/>
</dbReference>
<dbReference type="InterPro" id="IPR015854">
    <property type="entry name" value="ABC_transpr_LolD-like"/>
</dbReference>
<accession>A0A1L8RF63</accession>
<dbReference type="GO" id="GO:0016887">
    <property type="term" value="F:ATP hydrolysis activity"/>
    <property type="evidence" value="ECO:0007669"/>
    <property type="project" value="InterPro"/>
</dbReference>
<dbReference type="PANTHER" id="PTHR24220">
    <property type="entry name" value="IMPORT ATP-BINDING PROTEIN"/>
    <property type="match status" value="1"/>
</dbReference>
<dbReference type="AlphaFoldDB" id="A0A1L8RF63"/>
<dbReference type="InterPro" id="IPR017871">
    <property type="entry name" value="ABC_transporter-like_CS"/>
</dbReference>
<sequence>MIELQNVSHYYPEKALDQIDLTIEDHEIFGIVGESGAGKSTLLRLLNLLEQPSEGKLLLAGTDVWQLSDQRRRQIKQTIGMVFQQYHLLHNRTIAENVGLPLKLLGKADPAKSQQLLEFVGLGDKAKSYPSQLSGGQKQRAAIARALITEPKIILCDEPTSALDEKNTLEILKLLKKVHATFQPTILFVSHELAAVKFLCQRAAVLEAGRLQAITAVQPAVLQDEADYTAQVIARLQA</sequence>
<dbReference type="SUPFAM" id="SSF52540">
    <property type="entry name" value="P-loop containing nucleoside triphosphate hydrolases"/>
    <property type="match status" value="1"/>
</dbReference>
<proteinExistence type="predicted"/>
<gene>
    <name evidence="4" type="ORF">RU97_GL001774</name>
</gene>
<organism evidence="4 5">
    <name type="scientific">Enterococcus canis</name>
    <dbReference type="NCBI Taxonomy" id="214095"/>
    <lineage>
        <taxon>Bacteria</taxon>
        <taxon>Bacillati</taxon>
        <taxon>Bacillota</taxon>
        <taxon>Bacilli</taxon>
        <taxon>Lactobacillales</taxon>
        <taxon>Enterococcaceae</taxon>
        <taxon>Enterococcus</taxon>
    </lineage>
</organism>
<dbReference type="GO" id="GO:0005886">
    <property type="term" value="C:plasma membrane"/>
    <property type="evidence" value="ECO:0007669"/>
    <property type="project" value="TreeGrafter"/>
</dbReference>
<dbReference type="SMART" id="SM00382">
    <property type="entry name" value="AAA"/>
    <property type="match status" value="1"/>
</dbReference>
<feature type="domain" description="ABC transporter" evidence="3">
    <location>
        <begin position="2"/>
        <end position="233"/>
    </location>
</feature>
<comment type="caution">
    <text evidence="4">The sequence shown here is derived from an EMBL/GenBank/DDBJ whole genome shotgun (WGS) entry which is preliminary data.</text>
</comment>
<reference evidence="4 5" key="1">
    <citation type="submission" date="2014-12" db="EMBL/GenBank/DDBJ databases">
        <title>Draft genome sequences of 29 type strains of Enterococci.</title>
        <authorList>
            <person name="Zhong Z."/>
            <person name="Sun Z."/>
            <person name="Liu W."/>
            <person name="Zhang W."/>
            <person name="Zhang H."/>
        </authorList>
    </citation>
    <scope>NUCLEOTIDE SEQUENCE [LARGE SCALE GENOMIC DNA]</scope>
    <source>
        <strain evidence="4 5">DSM 17029</strain>
    </source>
</reference>
<keyword evidence="5" id="KW-1185">Reference proteome</keyword>
<evidence type="ECO:0000313" key="4">
    <source>
        <dbReference type="EMBL" id="OJG18377.1"/>
    </source>
</evidence>
<dbReference type="InterPro" id="IPR003439">
    <property type="entry name" value="ABC_transporter-like_ATP-bd"/>
</dbReference>
<dbReference type="Proteomes" id="UP000181884">
    <property type="component" value="Unassembled WGS sequence"/>
</dbReference>
<dbReference type="InterPro" id="IPR027417">
    <property type="entry name" value="P-loop_NTPase"/>
</dbReference>
<dbReference type="STRING" id="214095.RU97_GL001774"/>
<dbReference type="InterPro" id="IPR003593">
    <property type="entry name" value="AAA+_ATPase"/>
</dbReference>
<keyword evidence="2 4" id="KW-0067">ATP-binding</keyword>
<evidence type="ECO:0000256" key="2">
    <source>
        <dbReference type="ARBA" id="ARBA00022840"/>
    </source>
</evidence>
<evidence type="ECO:0000256" key="1">
    <source>
        <dbReference type="ARBA" id="ARBA00022741"/>
    </source>
</evidence>
<dbReference type="Gene3D" id="3.40.50.300">
    <property type="entry name" value="P-loop containing nucleotide triphosphate hydrolases"/>
    <property type="match status" value="1"/>
</dbReference>
<dbReference type="RefSeq" id="WP_067394939.1">
    <property type="nucleotide sequence ID" value="NZ_JXKH01000004.1"/>
</dbReference>
<dbReference type="GO" id="GO:0022857">
    <property type="term" value="F:transmembrane transporter activity"/>
    <property type="evidence" value="ECO:0007669"/>
    <property type="project" value="TreeGrafter"/>
</dbReference>
<dbReference type="PROSITE" id="PS00211">
    <property type="entry name" value="ABC_TRANSPORTER_1"/>
    <property type="match status" value="1"/>
</dbReference>
<evidence type="ECO:0000313" key="5">
    <source>
        <dbReference type="Proteomes" id="UP000181884"/>
    </source>
</evidence>